<dbReference type="AlphaFoldDB" id="A0A822ZXI2"/>
<keyword evidence="3" id="KW-1185">Reference proteome</keyword>
<evidence type="ECO:0000313" key="1">
    <source>
        <dbReference type="EMBL" id="DAD49276.1"/>
    </source>
</evidence>
<name>A0A822ZXI2_NELNU</name>
<reference evidence="2 3" key="1">
    <citation type="journal article" date="2020" name="Mol. Biol. Evol.">
        <title>Distinct Expression and Methylation Patterns for Genes with Different Fates following a Single Whole-Genome Duplication in Flowering Plants.</title>
        <authorList>
            <person name="Shi T."/>
            <person name="Rahmani R.S."/>
            <person name="Gugger P.F."/>
            <person name="Wang M."/>
            <person name="Li H."/>
            <person name="Zhang Y."/>
            <person name="Li Z."/>
            <person name="Wang Q."/>
            <person name="Van de Peer Y."/>
            <person name="Marchal K."/>
            <person name="Chen J."/>
        </authorList>
    </citation>
    <scope>NUCLEOTIDE SEQUENCE [LARGE SCALE GENOMIC DNA]</scope>
    <source>
        <tissue evidence="2">Leaf</tissue>
    </source>
</reference>
<organism evidence="2 3">
    <name type="scientific">Nelumbo nucifera</name>
    <name type="common">Sacred lotus</name>
    <dbReference type="NCBI Taxonomy" id="4432"/>
    <lineage>
        <taxon>Eukaryota</taxon>
        <taxon>Viridiplantae</taxon>
        <taxon>Streptophyta</taxon>
        <taxon>Embryophyta</taxon>
        <taxon>Tracheophyta</taxon>
        <taxon>Spermatophyta</taxon>
        <taxon>Magnoliopsida</taxon>
        <taxon>Proteales</taxon>
        <taxon>Nelumbonaceae</taxon>
        <taxon>Nelumbo</taxon>
    </lineage>
</organism>
<proteinExistence type="predicted"/>
<sequence length="40" mass="4802">MEKNEKFNGILDWIKDPILDSVWIKDLPMLYYSILDDESI</sequence>
<evidence type="ECO:0000313" key="3">
    <source>
        <dbReference type="Proteomes" id="UP000607653"/>
    </source>
</evidence>
<comment type="caution">
    <text evidence="2">The sequence shown here is derived from an EMBL/GenBank/DDBJ whole genome shotgun (WGS) entry which is preliminary data.</text>
</comment>
<protein>
    <submittedName>
        <fullName evidence="2">Uncharacterized protein</fullName>
    </submittedName>
</protein>
<evidence type="ECO:0000313" key="2">
    <source>
        <dbReference type="EMBL" id="DAD49733.1"/>
    </source>
</evidence>
<dbReference type="EMBL" id="DUZY01000012">
    <property type="protein sequence ID" value="DAD49276.1"/>
    <property type="molecule type" value="Genomic_DNA"/>
</dbReference>
<dbReference type="Proteomes" id="UP000607653">
    <property type="component" value="Unassembled WGS sequence"/>
</dbReference>
<gene>
    <name evidence="2" type="ORF">HUJ06_000212</name>
    <name evidence="1" type="ORF">HUJ06_031943</name>
</gene>
<accession>A0A822ZXI2</accession>
<dbReference type="EMBL" id="DUZY01000373">
    <property type="protein sequence ID" value="DAD49733.1"/>
    <property type="molecule type" value="Genomic_DNA"/>
</dbReference>